<evidence type="ECO:0000313" key="2">
    <source>
        <dbReference type="EMBL" id="CAL4089516.1"/>
    </source>
</evidence>
<proteinExistence type="predicted"/>
<gene>
    <name evidence="2" type="ORF">MNOR_LOCUS13826</name>
</gene>
<comment type="caution">
    <text evidence="2">The sequence shown here is derived from an EMBL/GenBank/DDBJ whole genome shotgun (WGS) entry which is preliminary data.</text>
</comment>
<evidence type="ECO:0000313" key="3">
    <source>
        <dbReference type="Proteomes" id="UP001497623"/>
    </source>
</evidence>
<feature type="transmembrane region" description="Helical" evidence="1">
    <location>
        <begin position="34"/>
        <end position="56"/>
    </location>
</feature>
<dbReference type="AlphaFoldDB" id="A0AAV2QNB9"/>
<reference evidence="2 3" key="1">
    <citation type="submission" date="2024-05" db="EMBL/GenBank/DDBJ databases">
        <authorList>
            <person name="Wallberg A."/>
        </authorList>
    </citation>
    <scope>NUCLEOTIDE SEQUENCE [LARGE SCALE GENOMIC DNA]</scope>
</reference>
<dbReference type="EMBL" id="CAXKWB010008068">
    <property type="protein sequence ID" value="CAL4089516.1"/>
    <property type="molecule type" value="Genomic_DNA"/>
</dbReference>
<keyword evidence="1" id="KW-1133">Transmembrane helix</keyword>
<keyword evidence="1" id="KW-0472">Membrane</keyword>
<name>A0AAV2QNB9_MEGNR</name>
<keyword evidence="3" id="KW-1185">Reference proteome</keyword>
<keyword evidence="1" id="KW-0812">Transmembrane</keyword>
<accession>A0AAV2QNB9</accession>
<evidence type="ECO:0000256" key="1">
    <source>
        <dbReference type="SAM" id="Phobius"/>
    </source>
</evidence>
<dbReference type="Proteomes" id="UP001497623">
    <property type="component" value="Unassembled WGS sequence"/>
</dbReference>
<sequence length="135" mass="16454">MDDMFIELNFTTLSVDTQYWTLYHFKDAIKKVAWWQWILLFKGGLLFWMVMVTLVLPGLYMKVLLYTDDISDSRGLPSSRSHLLEEVSYMLGRGIARYSVWQKNKEYEDYWTDKINHFYENQYHKRLHKRKSPKR</sequence>
<organism evidence="2 3">
    <name type="scientific">Meganyctiphanes norvegica</name>
    <name type="common">Northern krill</name>
    <name type="synonym">Thysanopoda norvegica</name>
    <dbReference type="NCBI Taxonomy" id="48144"/>
    <lineage>
        <taxon>Eukaryota</taxon>
        <taxon>Metazoa</taxon>
        <taxon>Ecdysozoa</taxon>
        <taxon>Arthropoda</taxon>
        <taxon>Crustacea</taxon>
        <taxon>Multicrustacea</taxon>
        <taxon>Malacostraca</taxon>
        <taxon>Eumalacostraca</taxon>
        <taxon>Eucarida</taxon>
        <taxon>Euphausiacea</taxon>
        <taxon>Euphausiidae</taxon>
        <taxon>Meganyctiphanes</taxon>
    </lineage>
</organism>
<protein>
    <submittedName>
        <fullName evidence="2">Uncharacterized protein</fullName>
    </submittedName>
</protein>